<evidence type="ECO:0000313" key="2">
    <source>
        <dbReference type="Proteomes" id="UP000229378"/>
    </source>
</evidence>
<dbReference type="AlphaFoldDB" id="A0A2G4U3P7"/>
<proteinExistence type="predicted"/>
<protein>
    <submittedName>
        <fullName evidence="1">Uncharacterized protein</fullName>
    </submittedName>
</protein>
<evidence type="ECO:0000313" key="1">
    <source>
        <dbReference type="EMBL" id="PHZ27854.1"/>
    </source>
</evidence>
<name>A0A2G4U3P7_YERBE</name>
<dbReference type="Proteomes" id="UP000229378">
    <property type="component" value="Unassembled WGS sequence"/>
</dbReference>
<sequence>MSWFQHQPINISKIRAFTLFLIMPNSGPQIALPHKRSKGLCRDIREKRTHKAFNMHWGV</sequence>
<accession>A0A2G4U3P7</accession>
<comment type="caution">
    <text evidence="1">The sequence shown here is derived from an EMBL/GenBank/DDBJ whole genome shotgun (WGS) entry which is preliminary data.</text>
</comment>
<gene>
    <name evidence="1" type="ORF">CS533_08300</name>
</gene>
<organism evidence="1 2">
    <name type="scientific">Yersinia bercovieri</name>
    <dbReference type="NCBI Taxonomy" id="634"/>
    <lineage>
        <taxon>Bacteria</taxon>
        <taxon>Pseudomonadati</taxon>
        <taxon>Pseudomonadota</taxon>
        <taxon>Gammaproteobacteria</taxon>
        <taxon>Enterobacterales</taxon>
        <taxon>Yersiniaceae</taxon>
        <taxon>Yersinia</taxon>
    </lineage>
</organism>
<reference evidence="1 2" key="1">
    <citation type="submission" date="2017-10" db="EMBL/GenBank/DDBJ databases">
        <authorList>
            <person name="Banno H."/>
            <person name="Chua N.-H."/>
        </authorList>
    </citation>
    <scope>NUCLEOTIDE SEQUENCE [LARGE SCALE GENOMIC DNA]</scope>
    <source>
        <strain evidence="1 2">SCPM-O-B-7607</strain>
    </source>
</reference>
<dbReference type="EMBL" id="PEHN01000006">
    <property type="protein sequence ID" value="PHZ27854.1"/>
    <property type="molecule type" value="Genomic_DNA"/>
</dbReference>